<protein>
    <submittedName>
        <fullName evidence="8">Cytochrome P450</fullName>
    </submittedName>
</protein>
<evidence type="ECO:0000256" key="7">
    <source>
        <dbReference type="RuleBase" id="RU000461"/>
    </source>
</evidence>
<evidence type="ECO:0000313" key="8">
    <source>
        <dbReference type="EMBL" id="GIH94380.1"/>
    </source>
</evidence>
<name>A0A8J3SJT6_9ACTN</name>
<evidence type="ECO:0000256" key="2">
    <source>
        <dbReference type="ARBA" id="ARBA00022617"/>
    </source>
</evidence>
<dbReference type="RefSeq" id="WP_204066503.1">
    <property type="nucleotide sequence ID" value="NZ_BOOJ01000040.1"/>
</dbReference>
<dbReference type="PROSITE" id="PS00086">
    <property type="entry name" value="CYTOCHROME_P450"/>
    <property type="match status" value="1"/>
</dbReference>
<dbReference type="GO" id="GO:0016705">
    <property type="term" value="F:oxidoreductase activity, acting on paired donors, with incorporation or reduction of molecular oxygen"/>
    <property type="evidence" value="ECO:0007669"/>
    <property type="project" value="InterPro"/>
</dbReference>
<dbReference type="AlphaFoldDB" id="A0A8J3SJT6"/>
<proteinExistence type="inferred from homology"/>
<dbReference type="FunFam" id="1.10.630.10:FF:000018">
    <property type="entry name" value="Cytochrome P450 monooxygenase"/>
    <property type="match status" value="1"/>
</dbReference>
<gene>
    <name evidence="8" type="ORF">Psi01_50100</name>
</gene>
<dbReference type="InterPro" id="IPR017972">
    <property type="entry name" value="Cyt_P450_CS"/>
</dbReference>
<dbReference type="SUPFAM" id="SSF48264">
    <property type="entry name" value="Cytochrome P450"/>
    <property type="match status" value="1"/>
</dbReference>
<dbReference type="PRINTS" id="PR00359">
    <property type="entry name" value="BP450"/>
</dbReference>
<dbReference type="Proteomes" id="UP000619788">
    <property type="component" value="Unassembled WGS sequence"/>
</dbReference>
<dbReference type="CDD" id="cd11029">
    <property type="entry name" value="CYP107-like"/>
    <property type="match status" value="1"/>
</dbReference>
<dbReference type="EMBL" id="BOOJ01000040">
    <property type="protein sequence ID" value="GIH94380.1"/>
    <property type="molecule type" value="Genomic_DNA"/>
</dbReference>
<keyword evidence="4 7" id="KW-0560">Oxidoreductase</keyword>
<dbReference type="InterPro" id="IPR036396">
    <property type="entry name" value="Cyt_P450_sf"/>
</dbReference>
<evidence type="ECO:0000256" key="6">
    <source>
        <dbReference type="ARBA" id="ARBA00023033"/>
    </source>
</evidence>
<evidence type="ECO:0000256" key="4">
    <source>
        <dbReference type="ARBA" id="ARBA00023002"/>
    </source>
</evidence>
<dbReference type="PANTHER" id="PTHR46696:SF1">
    <property type="entry name" value="CYTOCHROME P450 YJIB-RELATED"/>
    <property type="match status" value="1"/>
</dbReference>
<reference evidence="8 9" key="1">
    <citation type="submission" date="2021-01" db="EMBL/GenBank/DDBJ databases">
        <title>Whole genome shotgun sequence of Planobispora siamensis NBRC 107568.</title>
        <authorList>
            <person name="Komaki H."/>
            <person name="Tamura T."/>
        </authorList>
    </citation>
    <scope>NUCLEOTIDE SEQUENCE [LARGE SCALE GENOMIC DNA]</scope>
    <source>
        <strain evidence="8 9">NBRC 107568</strain>
    </source>
</reference>
<keyword evidence="5 7" id="KW-0408">Iron</keyword>
<accession>A0A8J3SJT6</accession>
<evidence type="ECO:0000256" key="1">
    <source>
        <dbReference type="ARBA" id="ARBA00010617"/>
    </source>
</evidence>
<keyword evidence="6 7" id="KW-0503">Monooxygenase</keyword>
<dbReference type="GO" id="GO:0020037">
    <property type="term" value="F:heme binding"/>
    <property type="evidence" value="ECO:0007669"/>
    <property type="project" value="InterPro"/>
</dbReference>
<keyword evidence="9" id="KW-1185">Reference proteome</keyword>
<sequence length="407" mass="44727">MSKPTTEKLPVEFLFSPEFSRDPYTQYGALRERGPVHAVEFIPGTDIPAFLVIDYEHGRAALNDPRLAKGSRHAPAFFHREEVSTNPALAENMLNTDPPDHTRLRKLVTKAFTPRRTESLRPRIQEITDGLIDAMEPRGRAELIDDFAFPLPVTVICELLGVPAEDRDDFRHWSAVLLAPAFTPEEIRLRDEVNAAIHAYFGEITAARRADPRDDLVSALVTAHDEDDLLSDQELVAAFTLLLIAGHETTVNLIGNGMLALLTHPGQLRLLQDGPELIPAAIEEFLRYDGPVERATLRFATEDMEIAGVAVPKGSVVQISLGAAGRDPALVEAPDTLDITRADVRHIAFGHGIHFCLGAPLARLEGTIAFGTLLRRLPGIALDCPVEEIGWRAGSIIRGVQALPVRF</sequence>
<evidence type="ECO:0000256" key="3">
    <source>
        <dbReference type="ARBA" id="ARBA00022723"/>
    </source>
</evidence>
<evidence type="ECO:0000256" key="5">
    <source>
        <dbReference type="ARBA" id="ARBA00023004"/>
    </source>
</evidence>
<dbReference type="Gene3D" id="1.10.630.10">
    <property type="entry name" value="Cytochrome P450"/>
    <property type="match status" value="1"/>
</dbReference>
<dbReference type="InterPro" id="IPR002397">
    <property type="entry name" value="Cyt_P450_B"/>
</dbReference>
<dbReference type="GO" id="GO:0004497">
    <property type="term" value="F:monooxygenase activity"/>
    <property type="evidence" value="ECO:0007669"/>
    <property type="project" value="UniProtKB-KW"/>
</dbReference>
<evidence type="ECO:0000313" key="9">
    <source>
        <dbReference type="Proteomes" id="UP000619788"/>
    </source>
</evidence>
<dbReference type="GO" id="GO:0005506">
    <property type="term" value="F:iron ion binding"/>
    <property type="evidence" value="ECO:0007669"/>
    <property type="project" value="InterPro"/>
</dbReference>
<keyword evidence="2 7" id="KW-0349">Heme</keyword>
<comment type="similarity">
    <text evidence="1 7">Belongs to the cytochrome P450 family.</text>
</comment>
<dbReference type="Pfam" id="PF00067">
    <property type="entry name" value="p450"/>
    <property type="match status" value="2"/>
</dbReference>
<dbReference type="InterPro" id="IPR001128">
    <property type="entry name" value="Cyt_P450"/>
</dbReference>
<comment type="caution">
    <text evidence="8">The sequence shown here is derived from an EMBL/GenBank/DDBJ whole genome shotgun (WGS) entry which is preliminary data.</text>
</comment>
<keyword evidence="3 7" id="KW-0479">Metal-binding</keyword>
<organism evidence="8 9">
    <name type="scientific">Planobispora siamensis</name>
    <dbReference type="NCBI Taxonomy" id="936338"/>
    <lineage>
        <taxon>Bacteria</taxon>
        <taxon>Bacillati</taxon>
        <taxon>Actinomycetota</taxon>
        <taxon>Actinomycetes</taxon>
        <taxon>Streptosporangiales</taxon>
        <taxon>Streptosporangiaceae</taxon>
        <taxon>Planobispora</taxon>
    </lineage>
</organism>
<dbReference type="PANTHER" id="PTHR46696">
    <property type="entry name" value="P450, PUTATIVE (EUROFUNG)-RELATED"/>
    <property type="match status" value="1"/>
</dbReference>